<protein>
    <recommendedName>
        <fullName evidence="4">Phytocyanin domain-containing protein</fullName>
    </recommendedName>
</protein>
<dbReference type="PROSITE" id="PS51485">
    <property type="entry name" value="PHYTOCYANIN"/>
    <property type="match status" value="1"/>
</dbReference>
<dbReference type="InterPro" id="IPR003245">
    <property type="entry name" value="Phytocyanin_dom"/>
</dbReference>
<dbReference type="FunFam" id="2.60.40.420:FF:000003">
    <property type="entry name" value="Blue copper"/>
    <property type="match status" value="1"/>
</dbReference>
<keyword evidence="2" id="KW-0325">Glycoprotein</keyword>
<dbReference type="GO" id="GO:0046872">
    <property type="term" value="F:metal ion binding"/>
    <property type="evidence" value="ECO:0007669"/>
    <property type="project" value="UniProtKB-KW"/>
</dbReference>
<evidence type="ECO:0000256" key="3">
    <source>
        <dbReference type="SAM" id="Phobius"/>
    </source>
</evidence>
<dbReference type="GO" id="GO:0009055">
    <property type="term" value="F:electron transfer activity"/>
    <property type="evidence" value="ECO:0007669"/>
    <property type="project" value="InterPro"/>
</dbReference>
<evidence type="ECO:0000256" key="2">
    <source>
        <dbReference type="ARBA" id="ARBA00023180"/>
    </source>
</evidence>
<gene>
    <name evidence="5" type="ORF">BUALT_Bualt06G0083700</name>
</gene>
<keyword evidence="3" id="KW-1133">Transmembrane helix</keyword>
<dbReference type="CDD" id="cd04216">
    <property type="entry name" value="Phytocyanin"/>
    <property type="match status" value="1"/>
</dbReference>
<keyword evidence="3" id="KW-0812">Transmembrane</keyword>
<dbReference type="InterPro" id="IPR008972">
    <property type="entry name" value="Cupredoxin"/>
</dbReference>
<keyword evidence="1" id="KW-0479">Metal-binding</keyword>
<evidence type="ECO:0000313" key="5">
    <source>
        <dbReference type="EMBL" id="KAG8381069.1"/>
    </source>
</evidence>
<name>A0AAV6XF10_9LAMI</name>
<evidence type="ECO:0000313" key="6">
    <source>
        <dbReference type="Proteomes" id="UP000826271"/>
    </source>
</evidence>
<proteinExistence type="predicted"/>
<dbReference type="Gene3D" id="2.60.40.420">
    <property type="entry name" value="Cupredoxins - blue copper proteins"/>
    <property type="match status" value="1"/>
</dbReference>
<dbReference type="AlphaFoldDB" id="A0AAV6XF10"/>
<feature type="transmembrane region" description="Helical" evidence="3">
    <location>
        <begin position="51"/>
        <end position="73"/>
    </location>
</feature>
<dbReference type="Proteomes" id="UP000826271">
    <property type="component" value="Unassembled WGS sequence"/>
</dbReference>
<keyword evidence="6" id="KW-1185">Reference proteome</keyword>
<feature type="domain" description="Phytocyanin" evidence="4">
    <location>
        <begin position="69"/>
        <end position="167"/>
    </location>
</feature>
<comment type="caution">
    <text evidence="5">The sequence shown here is derived from an EMBL/GenBank/DDBJ whole genome shotgun (WGS) entry which is preliminary data.</text>
</comment>
<sequence length="225" mass="24266">MFRLLSNITTLQDQAHMGRIDAAIEDMNSLISVSDITTNLSLLSWEVMANLLLISTILLFFYALTCSATVYTVGDNSGWDISTDLDSWSRGKTFSVGDTLLFQYSQYHSVSELTKENYKGCNMTNALQSSSNGNTSFALSSPGDRYFACGNRLHCLGGMKLHVNVVGNAVASPIGAPQAQPGGFNLPPGSSRTNNPSSSSVLNRIRVDSLVMAFFGVLVILFGVI</sequence>
<reference evidence="5" key="1">
    <citation type="submission" date="2019-10" db="EMBL/GenBank/DDBJ databases">
        <authorList>
            <person name="Zhang R."/>
            <person name="Pan Y."/>
            <person name="Wang J."/>
            <person name="Ma R."/>
            <person name="Yu S."/>
        </authorList>
    </citation>
    <scope>NUCLEOTIDE SEQUENCE</scope>
    <source>
        <strain evidence="5">LA-IB0</strain>
        <tissue evidence="5">Leaf</tissue>
    </source>
</reference>
<feature type="transmembrane region" description="Helical" evidence="3">
    <location>
        <begin position="207"/>
        <end position="224"/>
    </location>
</feature>
<dbReference type="SUPFAM" id="SSF49503">
    <property type="entry name" value="Cupredoxins"/>
    <property type="match status" value="1"/>
</dbReference>
<dbReference type="PANTHER" id="PTHR33021">
    <property type="entry name" value="BLUE COPPER PROTEIN"/>
    <property type="match status" value="1"/>
</dbReference>
<organism evidence="5 6">
    <name type="scientific">Buddleja alternifolia</name>
    <dbReference type="NCBI Taxonomy" id="168488"/>
    <lineage>
        <taxon>Eukaryota</taxon>
        <taxon>Viridiplantae</taxon>
        <taxon>Streptophyta</taxon>
        <taxon>Embryophyta</taxon>
        <taxon>Tracheophyta</taxon>
        <taxon>Spermatophyta</taxon>
        <taxon>Magnoliopsida</taxon>
        <taxon>eudicotyledons</taxon>
        <taxon>Gunneridae</taxon>
        <taxon>Pentapetalae</taxon>
        <taxon>asterids</taxon>
        <taxon>lamiids</taxon>
        <taxon>Lamiales</taxon>
        <taxon>Scrophulariaceae</taxon>
        <taxon>Buddlejeae</taxon>
        <taxon>Buddleja</taxon>
    </lineage>
</organism>
<dbReference type="Pfam" id="PF02298">
    <property type="entry name" value="Cu_bind_like"/>
    <property type="match status" value="1"/>
</dbReference>
<evidence type="ECO:0000256" key="1">
    <source>
        <dbReference type="ARBA" id="ARBA00022723"/>
    </source>
</evidence>
<dbReference type="EMBL" id="WHWC01000006">
    <property type="protein sequence ID" value="KAG8381069.1"/>
    <property type="molecule type" value="Genomic_DNA"/>
</dbReference>
<dbReference type="InterPro" id="IPR039391">
    <property type="entry name" value="Phytocyanin-like"/>
</dbReference>
<keyword evidence="3" id="KW-0472">Membrane</keyword>
<evidence type="ECO:0000259" key="4">
    <source>
        <dbReference type="PROSITE" id="PS51485"/>
    </source>
</evidence>
<dbReference type="PANTHER" id="PTHR33021:SF507">
    <property type="entry name" value="PHYTOCYANIN DOMAIN-CONTAINING PROTEIN"/>
    <property type="match status" value="1"/>
</dbReference>
<accession>A0AAV6XF10</accession>
<dbReference type="GO" id="GO:0005886">
    <property type="term" value="C:plasma membrane"/>
    <property type="evidence" value="ECO:0007669"/>
    <property type="project" value="TreeGrafter"/>
</dbReference>